<dbReference type="NCBIfam" id="TIGR01031">
    <property type="entry name" value="rpmF_bact"/>
    <property type="match status" value="1"/>
</dbReference>
<dbReference type="InterPro" id="IPR044957">
    <property type="entry name" value="Ribosomal_bL32_bact"/>
</dbReference>
<dbReference type="PANTHER" id="PTHR35534">
    <property type="entry name" value="50S RIBOSOMAL PROTEIN L32"/>
    <property type="match status" value="1"/>
</dbReference>
<keyword evidence="2" id="KW-0689">Ribosomal protein</keyword>
<dbReference type="InterPro" id="IPR002677">
    <property type="entry name" value="Ribosomal_bL32"/>
</dbReference>
<dbReference type="GO" id="GO:0015934">
    <property type="term" value="C:large ribosomal subunit"/>
    <property type="evidence" value="ECO:0007669"/>
    <property type="project" value="InterPro"/>
</dbReference>
<accession>A0A381RCM6</accession>
<dbReference type="SUPFAM" id="SSF57829">
    <property type="entry name" value="Zn-binding ribosomal proteins"/>
    <property type="match status" value="1"/>
</dbReference>
<evidence type="ECO:0000256" key="1">
    <source>
        <dbReference type="ARBA" id="ARBA00008560"/>
    </source>
</evidence>
<dbReference type="GO" id="GO:0003735">
    <property type="term" value="F:structural constituent of ribosome"/>
    <property type="evidence" value="ECO:0007669"/>
    <property type="project" value="InterPro"/>
</dbReference>
<evidence type="ECO:0000256" key="2">
    <source>
        <dbReference type="ARBA" id="ARBA00022980"/>
    </source>
</evidence>
<comment type="similarity">
    <text evidence="1">Belongs to the bacterial ribosomal protein bL32 family.</text>
</comment>
<sequence>MAVPKGKHSKARSRKRRTNWNCATPQVGICAQCSQPKLPYRACHNCGYYKGRPVISAQAS</sequence>
<dbReference type="HAMAP" id="MF_00340">
    <property type="entry name" value="Ribosomal_bL32"/>
    <property type="match status" value="1"/>
</dbReference>
<dbReference type="GO" id="GO:0006412">
    <property type="term" value="P:translation"/>
    <property type="evidence" value="ECO:0007669"/>
    <property type="project" value="InterPro"/>
</dbReference>
<evidence type="ECO:0000256" key="3">
    <source>
        <dbReference type="ARBA" id="ARBA00023274"/>
    </source>
</evidence>
<name>A0A381RCM6_9ZZZZ</name>
<dbReference type="InterPro" id="IPR011332">
    <property type="entry name" value="Ribosomal_zn-bd"/>
</dbReference>
<reference evidence="4" key="1">
    <citation type="submission" date="2018-05" db="EMBL/GenBank/DDBJ databases">
        <authorList>
            <person name="Lanie J.A."/>
            <person name="Ng W.-L."/>
            <person name="Kazmierczak K.M."/>
            <person name="Andrzejewski T.M."/>
            <person name="Davidsen T.M."/>
            <person name="Wayne K.J."/>
            <person name="Tettelin H."/>
            <person name="Glass J.I."/>
            <person name="Rusch D."/>
            <person name="Podicherti R."/>
            <person name="Tsui H.-C.T."/>
            <person name="Winkler M.E."/>
        </authorList>
    </citation>
    <scope>NUCLEOTIDE SEQUENCE</scope>
</reference>
<dbReference type="EMBL" id="UINC01001796">
    <property type="protein sequence ID" value="SUZ88964.1"/>
    <property type="molecule type" value="Genomic_DNA"/>
</dbReference>
<dbReference type="AlphaFoldDB" id="A0A381RCM6"/>
<organism evidence="4">
    <name type="scientific">marine metagenome</name>
    <dbReference type="NCBI Taxonomy" id="408172"/>
    <lineage>
        <taxon>unclassified sequences</taxon>
        <taxon>metagenomes</taxon>
        <taxon>ecological metagenomes</taxon>
    </lineage>
</organism>
<dbReference type="PANTHER" id="PTHR35534:SF1">
    <property type="entry name" value="LARGE RIBOSOMAL SUBUNIT PROTEIN BL32"/>
    <property type="match status" value="1"/>
</dbReference>
<evidence type="ECO:0000313" key="4">
    <source>
        <dbReference type="EMBL" id="SUZ88964.1"/>
    </source>
</evidence>
<protein>
    <recommendedName>
        <fullName evidence="5">50S ribosomal protein L32</fullName>
    </recommendedName>
</protein>
<evidence type="ECO:0008006" key="5">
    <source>
        <dbReference type="Google" id="ProtNLM"/>
    </source>
</evidence>
<proteinExistence type="inferred from homology"/>
<keyword evidence="3" id="KW-0687">Ribonucleoprotein</keyword>
<gene>
    <name evidence="4" type="ORF">METZ01_LOCUS41818</name>
</gene>
<dbReference type="Pfam" id="PF01783">
    <property type="entry name" value="Ribosomal_L32p"/>
    <property type="match status" value="1"/>
</dbReference>